<reference evidence="4" key="1">
    <citation type="submission" date="2025-08" db="UniProtKB">
        <authorList>
            <consortium name="RefSeq"/>
        </authorList>
    </citation>
    <scope>IDENTIFICATION</scope>
    <source>
        <tissue evidence="4">Whole body</tissue>
    </source>
</reference>
<gene>
    <name evidence="4" type="primary">LOC112690697</name>
</gene>
<dbReference type="PANTHER" id="PTHR15288:SF0">
    <property type="entry name" value="UDENN DOMAIN-CONTAINING PROTEIN"/>
    <property type="match status" value="1"/>
</dbReference>
<organism evidence="3 4">
    <name type="scientific">Sipha flava</name>
    <name type="common">yellow sugarcane aphid</name>
    <dbReference type="NCBI Taxonomy" id="143950"/>
    <lineage>
        <taxon>Eukaryota</taxon>
        <taxon>Metazoa</taxon>
        <taxon>Ecdysozoa</taxon>
        <taxon>Arthropoda</taxon>
        <taxon>Hexapoda</taxon>
        <taxon>Insecta</taxon>
        <taxon>Pterygota</taxon>
        <taxon>Neoptera</taxon>
        <taxon>Paraneoptera</taxon>
        <taxon>Hemiptera</taxon>
        <taxon>Sternorrhyncha</taxon>
        <taxon>Aphidomorpha</taxon>
        <taxon>Aphidoidea</taxon>
        <taxon>Aphididae</taxon>
        <taxon>Sipha</taxon>
    </lineage>
</organism>
<evidence type="ECO:0000313" key="4">
    <source>
        <dbReference type="RefSeq" id="XP_025420546.1"/>
    </source>
</evidence>
<dbReference type="Gene3D" id="3.40.50.11500">
    <property type="match status" value="1"/>
</dbReference>
<dbReference type="Pfam" id="PF02141">
    <property type="entry name" value="DENN"/>
    <property type="match status" value="1"/>
</dbReference>
<name>A0A8B8GD70_9HEMI</name>
<feature type="region of interest" description="Disordered" evidence="1">
    <location>
        <begin position="164"/>
        <end position="192"/>
    </location>
</feature>
<dbReference type="InterPro" id="IPR043153">
    <property type="entry name" value="DENN_C"/>
</dbReference>
<dbReference type="InterPro" id="IPR051942">
    <property type="entry name" value="DENN_domain_containing_2"/>
</dbReference>
<dbReference type="InterPro" id="IPR037516">
    <property type="entry name" value="Tripartite_DENN"/>
</dbReference>
<dbReference type="InterPro" id="IPR005113">
    <property type="entry name" value="uDENN_dom"/>
</dbReference>
<dbReference type="PROSITE" id="PS50211">
    <property type="entry name" value="DENN"/>
    <property type="match status" value="1"/>
</dbReference>
<evidence type="ECO:0000259" key="2">
    <source>
        <dbReference type="PROSITE" id="PS50211"/>
    </source>
</evidence>
<proteinExistence type="predicted"/>
<dbReference type="SMART" id="SM00800">
    <property type="entry name" value="uDENN"/>
    <property type="match status" value="1"/>
</dbReference>
<evidence type="ECO:0000256" key="1">
    <source>
        <dbReference type="SAM" id="MobiDB-lite"/>
    </source>
</evidence>
<dbReference type="Pfam" id="PF03455">
    <property type="entry name" value="dDENN"/>
    <property type="match status" value="1"/>
</dbReference>
<dbReference type="AlphaFoldDB" id="A0A8B8GD70"/>
<dbReference type="Proteomes" id="UP000694846">
    <property type="component" value="Unplaced"/>
</dbReference>
<dbReference type="SMART" id="SM00801">
    <property type="entry name" value="dDENN"/>
    <property type="match status" value="1"/>
</dbReference>
<dbReference type="GeneID" id="112690697"/>
<feature type="domain" description="UDENN" evidence="2">
    <location>
        <begin position="453"/>
        <end position="843"/>
    </location>
</feature>
<dbReference type="OrthoDB" id="10266080at2759"/>
<dbReference type="Pfam" id="PF03456">
    <property type="entry name" value="uDENN"/>
    <property type="match status" value="1"/>
</dbReference>
<dbReference type="InterPro" id="IPR005112">
    <property type="entry name" value="dDENN_dom"/>
</dbReference>
<dbReference type="SMART" id="SM00799">
    <property type="entry name" value="DENN"/>
    <property type="match status" value="1"/>
</dbReference>
<dbReference type="Gene3D" id="3.30.450.200">
    <property type="match status" value="1"/>
</dbReference>
<protein>
    <submittedName>
        <fullName evidence="4">DENN domain-containing protein 2A-like isoform X1</fullName>
    </submittedName>
</protein>
<evidence type="ECO:0000313" key="3">
    <source>
        <dbReference type="Proteomes" id="UP000694846"/>
    </source>
</evidence>
<dbReference type="PANTHER" id="PTHR15288">
    <property type="entry name" value="DENN DOMAIN-CONTAINING PROTEIN 2"/>
    <property type="match status" value="1"/>
</dbReference>
<dbReference type="InterPro" id="IPR001194">
    <property type="entry name" value="cDENN_dom"/>
</dbReference>
<accession>A0A8B8GD70</accession>
<keyword evidence="3" id="KW-1185">Reference proteome</keyword>
<sequence>MHKNGIIKIMNSENEITVDVLKRRFESFQNSIKPAVHELEDQRHEKNLNKRNIKRTPAFRRDINISKKFVDHNSKAVAVNNVKIFNNSNSSSSKYNQISEIDSHSYKTENLNYKLHLPRFVKDDNNQLLIDQKVLLQSLKKKLKNNNTIDSKPKILKKNIEHTLNTPLPVGPPPKKPPRTFTHDKQTDPDLPGMMESYKNSKSDPKLLLKKLEKFVEKNAHTYGTKDEKSVEHNYNSNKNSKISNLFNLAKSLKSLENPKVYDSSLNIYHTDEQNYLTIKSCNENDTEHIYDEPVFVTPNSRLNNYGVDNCKSLIGDARVCDPDKSNLHYASSLIKVHNSEKNLEECNSFLKTNSLDVLDSRSNNNNMTISDKRKIQMLMNEAYGTFIKTREESDSESISNNEDNSNGLINNLVEKNIHEQTLERKGYLRRVVKKVKPSSSSAIIQDKNHLFQALLLIGLDLSSTKEKLPYIKFKYPEQAEIPEQIENLCFPDAHVWPFTADDCRTYSLTVTDENGRRYYGYCYRVQPEGAAYCLPLVYCLYSSIKANSFYFKVLQEIEARHGLSEFDMKKFIGLLYDTPFPDVSSSIYIPQESASSSTALSSHEGVIRISFDSHQEQNYILKLLQIIKPNTFHQMLATMLLERKLILLSKSISLLSSCIEGLTSSLYPFTWQHTLVLVLPSQMVSIADFIQAPTPYIIGLLKTENQSEIFSQLSETDQVFIFDLDTNKTLRKIKDEHNVIPSRIAKGLKNVIGLNVEFDDQSTKAVIATESLMRLFVELVGHYRRFIIPNSENKHSHFQKQHFINAGINTAHRNFLEWFTETAMFTTFLNDKLHNNIDSKDVFDCRCEEFALELSKVKRKSKTLQSMKALGDRIKDWAVS</sequence>
<dbReference type="RefSeq" id="XP_025420546.1">
    <property type="nucleotide sequence ID" value="XM_025564761.1"/>
</dbReference>